<name>A0A4P9YM48_ROZAC</name>
<feature type="coiled-coil region" evidence="1">
    <location>
        <begin position="238"/>
        <end position="288"/>
    </location>
</feature>
<organism evidence="2 3">
    <name type="scientific">Rozella allomycis (strain CSF55)</name>
    <dbReference type="NCBI Taxonomy" id="988480"/>
    <lineage>
        <taxon>Eukaryota</taxon>
        <taxon>Fungi</taxon>
        <taxon>Fungi incertae sedis</taxon>
        <taxon>Cryptomycota</taxon>
        <taxon>Cryptomycota incertae sedis</taxon>
        <taxon>Rozella</taxon>
    </lineage>
</organism>
<proteinExistence type="predicted"/>
<accession>A0A4P9YM48</accession>
<protein>
    <submittedName>
        <fullName evidence="2">Uncharacterized protein</fullName>
    </submittedName>
</protein>
<evidence type="ECO:0000313" key="3">
    <source>
        <dbReference type="Proteomes" id="UP000281549"/>
    </source>
</evidence>
<keyword evidence="1" id="KW-0175">Coiled coil</keyword>
<evidence type="ECO:0000256" key="1">
    <source>
        <dbReference type="SAM" id="Coils"/>
    </source>
</evidence>
<evidence type="ECO:0000313" key="2">
    <source>
        <dbReference type="EMBL" id="RKP20595.1"/>
    </source>
</evidence>
<reference evidence="3" key="1">
    <citation type="journal article" date="2018" name="Nat. Microbiol.">
        <title>Leveraging single-cell genomics to expand the fungal tree of life.</title>
        <authorList>
            <person name="Ahrendt S.R."/>
            <person name="Quandt C.A."/>
            <person name="Ciobanu D."/>
            <person name="Clum A."/>
            <person name="Salamov A."/>
            <person name="Andreopoulos B."/>
            <person name="Cheng J.F."/>
            <person name="Woyke T."/>
            <person name="Pelin A."/>
            <person name="Henrissat B."/>
            <person name="Reynolds N.K."/>
            <person name="Benny G.L."/>
            <person name="Smith M.E."/>
            <person name="James T.Y."/>
            <person name="Grigoriev I.V."/>
        </authorList>
    </citation>
    <scope>NUCLEOTIDE SEQUENCE [LARGE SCALE GENOMIC DNA]</scope>
    <source>
        <strain evidence="3">CSF55</strain>
    </source>
</reference>
<gene>
    <name evidence="2" type="ORF">ROZALSC1DRAFT_27936</name>
</gene>
<dbReference type="Proteomes" id="UP000281549">
    <property type="component" value="Unassembled WGS sequence"/>
</dbReference>
<dbReference type="EMBL" id="ML005042">
    <property type="protein sequence ID" value="RKP20595.1"/>
    <property type="molecule type" value="Genomic_DNA"/>
</dbReference>
<sequence length="347" mass="40048">MKLSASKDLKTAFIIRLPEEVRSVIEDSRSLKGTSIKLSLQDKSFYRKRYHLQVESEKQTVLCYREVNQDLLNQEGLVKQKINVKAIADNLNTQKLKMKTEEAEKSRHLKQNELPIKSIKDISEAKKAKDLSDNDVVMKENKEEEFDFSKYPAFLPVVNALAVHSLSISSLTKITGKSIAEINTILQKISTRDAVNSIYTLKHEFFPFVSTESIPFSDLQLLKINIKLASERLSLVDNAALKQKLEEIENLLEQNKEIEASLGKSRNKEELKLLKDQYEKLKHEYYQNASKYANLKIELNRLDPYDTRYPGFYHSFVSIKPVLKNLIEELKMINDKVNEALNLLEPK</sequence>
<dbReference type="AlphaFoldDB" id="A0A4P9YM48"/>